<sequence length="320" mass="36411">MASPPTLSKLKTPRSFEEAISLVGFGKFNLFVLLATGLCLMCVIIETMCAMFIIPAAQCDLNLNLTEKGLLYSISFFGVVSSSHLWGFIADTKGRKKVLLISLVSSAVVSFICSVVSMPWLFIFLRFINGFLPWRLLIIIYALPSLISAILIFFLPESPKYLLTQGKKDEVMHILTKIFRINTGKSGDEYTVSSILWDDSILEVKHEENENMFKSMWNQTVPLFKRTFLIKTILVCFLQFAIFLSKDFLEHLIKSKNEKSNGQTIFRTSSVVMWYPQILNSMTDYGKVVAQNEVTMCKSILYDEDEHNKRLSRSLVVGIF</sequence>
<evidence type="ECO:0000256" key="4">
    <source>
        <dbReference type="ARBA" id="ARBA00022692"/>
    </source>
</evidence>
<dbReference type="PANTHER" id="PTHR23511:SF35">
    <property type="entry name" value="MAJOR FACILITATOR SUPERFAMILY (MFS) PROFILE DOMAIN-CONTAINING PROTEIN"/>
    <property type="match status" value="1"/>
</dbReference>
<keyword evidence="3" id="KW-0813">Transport</keyword>
<evidence type="ECO:0000256" key="3">
    <source>
        <dbReference type="ARBA" id="ARBA00022448"/>
    </source>
</evidence>
<feature type="transmembrane region" description="Helical" evidence="7">
    <location>
        <begin position="228"/>
        <end position="249"/>
    </location>
</feature>
<dbReference type="GO" id="GO:0016020">
    <property type="term" value="C:membrane"/>
    <property type="evidence" value="ECO:0007669"/>
    <property type="project" value="UniProtKB-SubCell"/>
</dbReference>
<reference evidence="8" key="1">
    <citation type="journal article" date="2023" name="Insect Mol. Biol.">
        <title>Genome sequencing provides insights into the evolution of gene families encoding plant cell wall-degrading enzymes in longhorned beetles.</title>
        <authorList>
            <person name="Shin N.R."/>
            <person name="Okamura Y."/>
            <person name="Kirsch R."/>
            <person name="Pauchet Y."/>
        </authorList>
    </citation>
    <scope>NUCLEOTIDE SEQUENCE</scope>
    <source>
        <strain evidence="8">RBIC_L_NR</strain>
    </source>
</reference>
<dbReference type="Pfam" id="PF00083">
    <property type="entry name" value="Sugar_tr"/>
    <property type="match status" value="1"/>
</dbReference>
<organism evidence="8 9">
    <name type="scientific">Rhamnusium bicolor</name>
    <dbReference type="NCBI Taxonomy" id="1586634"/>
    <lineage>
        <taxon>Eukaryota</taxon>
        <taxon>Metazoa</taxon>
        <taxon>Ecdysozoa</taxon>
        <taxon>Arthropoda</taxon>
        <taxon>Hexapoda</taxon>
        <taxon>Insecta</taxon>
        <taxon>Pterygota</taxon>
        <taxon>Neoptera</taxon>
        <taxon>Endopterygota</taxon>
        <taxon>Coleoptera</taxon>
        <taxon>Polyphaga</taxon>
        <taxon>Cucujiformia</taxon>
        <taxon>Chrysomeloidea</taxon>
        <taxon>Cerambycidae</taxon>
        <taxon>Lepturinae</taxon>
        <taxon>Rhagiini</taxon>
        <taxon>Rhamnusium</taxon>
    </lineage>
</organism>
<dbReference type="SUPFAM" id="SSF103473">
    <property type="entry name" value="MFS general substrate transporter"/>
    <property type="match status" value="1"/>
</dbReference>
<protein>
    <submittedName>
        <fullName evidence="8">Uncharacterized protein</fullName>
    </submittedName>
</protein>
<accession>A0AAV8YZM4</accession>
<comment type="caution">
    <text evidence="8">The sequence shown here is derived from an EMBL/GenBank/DDBJ whole genome shotgun (WGS) entry which is preliminary data.</text>
</comment>
<dbReference type="InterPro" id="IPR005828">
    <property type="entry name" value="MFS_sugar_transport-like"/>
</dbReference>
<evidence type="ECO:0000313" key="8">
    <source>
        <dbReference type="EMBL" id="KAJ8956223.1"/>
    </source>
</evidence>
<dbReference type="PANTHER" id="PTHR23511">
    <property type="entry name" value="SYNAPTIC VESICLE GLYCOPROTEIN 2"/>
    <property type="match status" value="1"/>
</dbReference>
<feature type="transmembrane region" description="Helical" evidence="7">
    <location>
        <begin position="136"/>
        <end position="155"/>
    </location>
</feature>
<dbReference type="GO" id="GO:0022857">
    <property type="term" value="F:transmembrane transporter activity"/>
    <property type="evidence" value="ECO:0007669"/>
    <property type="project" value="InterPro"/>
</dbReference>
<dbReference type="Pfam" id="PF07690">
    <property type="entry name" value="MFS_1"/>
    <property type="match status" value="1"/>
</dbReference>
<dbReference type="InterPro" id="IPR011701">
    <property type="entry name" value="MFS"/>
</dbReference>
<comment type="similarity">
    <text evidence="2">Belongs to the major facilitator superfamily.</text>
</comment>
<keyword evidence="9" id="KW-1185">Reference proteome</keyword>
<feature type="transmembrane region" description="Helical" evidence="7">
    <location>
        <begin position="69"/>
        <end position="89"/>
    </location>
</feature>
<dbReference type="EMBL" id="JANEYF010001823">
    <property type="protein sequence ID" value="KAJ8956223.1"/>
    <property type="molecule type" value="Genomic_DNA"/>
</dbReference>
<keyword evidence="4 7" id="KW-0812">Transmembrane</keyword>
<comment type="subcellular location">
    <subcellularLocation>
        <location evidence="1">Membrane</location>
        <topology evidence="1">Multi-pass membrane protein</topology>
    </subcellularLocation>
</comment>
<keyword evidence="6 7" id="KW-0472">Membrane</keyword>
<feature type="transmembrane region" description="Helical" evidence="7">
    <location>
        <begin position="101"/>
        <end position="124"/>
    </location>
</feature>
<dbReference type="Proteomes" id="UP001162156">
    <property type="component" value="Unassembled WGS sequence"/>
</dbReference>
<evidence type="ECO:0000256" key="7">
    <source>
        <dbReference type="SAM" id="Phobius"/>
    </source>
</evidence>
<dbReference type="AlphaFoldDB" id="A0AAV8YZM4"/>
<dbReference type="Gene3D" id="1.20.1250.20">
    <property type="entry name" value="MFS general substrate transporter like domains"/>
    <property type="match status" value="2"/>
</dbReference>
<evidence type="ECO:0000256" key="6">
    <source>
        <dbReference type="ARBA" id="ARBA00023136"/>
    </source>
</evidence>
<proteinExistence type="inferred from homology"/>
<evidence type="ECO:0000313" key="9">
    <source>
        <dbReference type="Proteomes" id="UP001162156"/>
    </source>
</evidence>
<name>A0AAV8YZM4_9CUCU</name>
<evidence type="ECO:0000256" key="5">
    <source>
        <dbReference type="ARBA" id="ARBA00022989"/>
    </source>
</evidence>
<feature type="transmembrane region" description="Helical" evidence="7">
    <location>
        <begin position="30"/>
        <end position="57"/>
    </location>
</feature>
<gene>
    <name evidence="8" type="ORF">NQ314_006756</name>
</gene>
<keyword evidence="5 7" id="KW-1133">Transmembrane helix</keyword>
<evidence type="ECO:0000256" key="2">
    <source>
        <dbReference type="ARBA" id="ARBA00008335"/>
    </source>
</evidence>
<evidence type="ECO:0000256" key="1">
    <source>
        <dbReference type="ARBA" id="ARBA00004141"/>
    </source>
</evidence>
<dbReference type="InterPro" id="IPR036259">
    <property type="entry name" value="MFS_trans_sf"/>
</dbReference>